<evidence type="ECO:0008006" key="4">
    <source>
        <dbReference type="Google" id="ProtNLM"/>
    </source>
</evidence>
<feature type="region of interest" description="Disordered" evidence="1">
    <location>
        <begin position="1"/>
        <end position="32"/>
    </location>
</feature>
<comment type="caution">
    <text evidence="2">The sequence shown here is derived from an EMBL/GenBank/DDBJ whole genome shotgun (WGS) entry which is preliminary data.</text>
</comment>
<proteinExistence type="predicted"/>
<evidence type="ECO:0000313" key="2">
    <source>
        <dbReference type="EMBL" id="KAJ8753283.1"/>
    </source>
</evidence>
<evidence type="ECO:0000256" key="1">
    <source>
        <dbReference type="SAM" id="MobiDB-lite"/>
    </source>
</evidence>
<gene>
    <name evidence="2" type="ORF">K2173_019682</name>
</gene>
<dbReference type="Proteomes" id="UP001159364">
    <property type="component" value="Linkage Group LG10"/>
</dbReference>
<evidence type="ECO:0000313" key="3">
    <source>
        <dbReference type="Proteomes" id="UP001159364"/>
    </source>
</evidence>
<sequence length="70" mass="7799">MATAQDFTPSSLSSRGSTENNPATIETTKTSFPLHSASIQAHEGHNALKSWYTDQADFRREENPWLFKGT</sequence>
<reference evidence="2 3" key="1">
    <citation type="submission" date="2021-09" db="EMBL/GenBank/DDBJ databases">
        <title>Genomic insights and catalytic innovation underlie evolution of tropane alkaloids biosynthesis.</title>
        <authorList>
            <person name="Wang Y.-J."/>
            <person name="Tian T."/>
            <person name="Huang J.-P."/>
            <person name="Huang S.-X."/>
        </authorList>
    </citation>
    <scope>NUCLEOTIDE SEQUENCE [LARGE SCALE GENOMIC DNA]</scope>
    <source>
        <strain evidence="2">KIB-2018</strain>
        <tissue evidence="2">Leaf</tissue>
    </source>
</reference>
<accession>A0AAV8SM69</accession>
<dbReference type="EMBL" id="JAIWQS010000010">
    <property type="protein sequence ID" value="KAJ8753283.1"/>
    <property type="molecule type" value="Genomic_DNA"/>
</dbReference>
<dbReference type="AlphaFoldDB" id="A0AAV8SM69"/>
<organism evidence="2 3">
    <name type="scientific">Erythroxylum novogranatense</name>
    <dbReference type="NCBI Taxonomy" id="1862640"/>
    <lineage>
        <taxon>Eukaryota</taxon>
        <taxon>Viridiplantae</taxon>
        <taxon>Streptophyta</taxon>
        <taxon>Embryophyta</taxon>
        <taxon>Tracheophyta</taxon>
        <taxon>Spermatophyta</taxon>
        <taxon>Magnoliopsida</taxon>
        <taxon>eudicotyledons</taxon>
        <taxon>Gunneridae</taxon>
        <taxon>Pentapetalae</taxon>
        <taxon>rosids</taxon>
        <taxon>fabids</taxon>
        <taxon>Malpighiales</taxon>
        <taxon>Erythroxylaceae</taxon>
        <taxon>Erythroxylum</taxon>
    </lineage>
</organism>
<name>A0AAV8SM69_9ROSI</name>
<protein>
    <recommendedName>
        <fullName evidence="4">Chlorophyll a-b binding protein, chloroplastic</fullName>
    </recommendedName>
</protein>
<keyword evidence="3" id="KW-1185">Reference proteome</keyword>